<comment type="caution">
    <text evidence="1">The sequence shown here is derived from an EMBL/GenBank/DDBJ whole genome shotgun (WGS) entry which is preliminary data.</text>
</comment>
<dbReference type="AlphaFoldDB" id="A0AAN9L465"/>
<reference evidence="1 2" key="1">
    <citation type="submission" date="2024-01" db="EMBL/GenBank/DDBJ databases">
        <title>The genomes of 5 underutilized Papilionoideae crops provide insights into root nodulation and disease resistanc.</title>
        <authorList>
            <person name="Jiang F."/>
        </authorList>
    </citation>
    <scope>NUCLEOTIDE SEQUENCE [LARGE SCALE GENOMIC DNA]</scope>
    <source>
        <strain evidence="1">LVBAO_FW01</strain>
        <tissue evidence="1">Leaves</tissue>
    </source>
</reference>
<sequence length="89" mass="9941">MKTGNHKACPGGVWTLDTGLYRTPTVTHSKQSCSPIMLFVPLPYEDLKNNVRPIRGLQILSTALFGEMNWGGKMKQDVMKHGKNKLVLD</sequence>
<organism evidence="1 2">
    <name type="scientific">Canavalia gladiata</name>
    <name type="common">Sword bean</name>
    <name type="synonym">Dolichos gladiatus</name>
    <dbReference type="NCBI Taxonomy" id="3824"/>
    <lineage>
        <taxon>Eukaryota</taxon>
        <taxon>Viridiplantae</taxon>
        <taxon>Streptophyta</taxon>
        <taxon>Embryophyta</taxon>
        <taxon>Tracheophyta</taxon>
        <taxon>Spermatophyta</taxon>
        <taxon>Magnoliopsida</taxon>
        <taxon>eudicotyledons</taxon>
        <taxon>Gunneridae</taxon>
        <taxon>Pentapetalae</taxon>
        <taxon>rosids</taxon>
        <taxon>fabids</taxon>
        <taxon>Fabales</taxon>
        <taxon>Fabaceae</taxon>
        <taxon>Papilionoideae</taxon>
        <taxon>50 kb inversion clade</taxon>
        <taxon>NPAAA clade</taxon>
        <taxon>indigoferoid/millettioid clade</taxon>
        <taxon>Phaseoleae</taxon>
        <taxon>Canavalia</taxon>
    </lineage>
</organism>
<protein>
    <submittedName>
        <fullName evidence="1">Uncharacterized protein</fullName>
    </submittedName>
</protein>
<gene>
    <name evidence="1" type="ORF">VNO77_21893</name>
</gene>
<keyword evidence="2" id="KW-1185">Reference proteome</keyword>
<evidence type="ECO:0000313" key="1">
    <source>
        <dbReference type="EMBL" id="KAK7327802.1"/>
    </source>
</evidence>
<proteinExistence type="predicted"/>
<name>A0AAN9L465_CANGL</name>
<dbReference type="Proteomes" id="UP001367508">
    <property type="component" value="Unassembled WGS sequence"/>
</dbReference>
<evidence type="ECO:0000313" key="2">
    <source>
        <dbReference type="Proteomes" id="UP001367508"/>
    </source>
</evidence>
<dbReference type="EMBL" id="JAYMYQ010000005">
    <property type="protein sequence ID" value="KAK7327802.1"/>
    <property type="molecule type" value="Genomic_DNA"/>
</dbReference>
<accession>A0AAN9L465</accession>